<reference evidence="1" key="1">
    <citation type="journal article" date="2021" name="Proc. Natl. Acad. Sci. U.S.A.">
        <title>A Catalog of Tens of Thousands of Viruses from Human Metagenomes Reveals Hidden Associations with Chronic Diseases.</title>
        <authorList>
            <person name="Tisza M.J."/>
            <person name="Buck C.B."/>
        </authorList>
    </citation>
    <scope>NUCLEOTIDE SEQUENCE</scope>
    <source>
        <strain evidence="1">Ctu2j3</strain>
    </source>
</reference>
<organism evidence="1">
    <name type="scientific">Myoviridae sp. ctu2j3</name>
    <dbReference type="NCBI Taxonomy" id="2825197"/>
    <lineage>
        <taxon>Viruses</taxon>
        <taxon>Duplodnaviria</taxon>
        <taxon>Heunggongvirae</taxon>
        <taxon>Uroviricota</taxon>
        <taxon>Caudoviricetes</taxon>
    </lineage>
</organism>
<protein>
    <submittedName>
        <fullName evidence="1">Uncharacterized protein</fullName>
    </submittedName>
</protein>
<dbReference type="EMBL" id="BK016090">
    <property type="protein sequence ID" value="DAF94361.1"/>
    <property type="molecule type" value="Genomic_DNA"/>
</dbReference>
<sequence length="424" mass="46860">MPVVSSSYQNGRFSAATERSNNRILAANARAADVAEFAVNGIMPVMQQRYYDAFRVQGVEGILYTQLTNGRPCTCVARGKRISGLLNEQGKASVGDINSMLTGSFQFNVTPYNQNQQRVVRDPTVTSPYDSRNRNQGVFDIAVPSTADVDDIPFADLINGNGFGDNGPVLEETVNQVLGDMDTGLTGYADSSCPICFGSNFIGGYTPYKGHRQVLVVTDVQVRNGELDMLSSPMRAHCTGFDVQVILPRGAQGIDALRVWDGEMPMPALFTVDGTAVTSNQQFLGFCDGKPHIIGASNFSNFTHFELQFVLSDESVYFEFPRRPSNSNTALLEQDDPFNIIFSPNTPQVSSKDIIVERQLGKHLIVQNANPWNSRNRNTLDFQANVRVLQPQEIYRLLPVRARVMTKPQTTLLSRDNVIGIRRT</sequence>
<name>A0A8S5UIN2_9CAUD</name>
<accession>A0A8S5UIN2</accession>
<evidence type="ECO:0000313" key="1">
    <source>
        <dbReference type="EMBL" id="DAF94361.1"/>
    </source>
</evidence>
<dbReference type="EMBL" id="BK016090">
    <property type="protein sequence ID" value="DAF94374.1"/>
    <property type="molecule type" value="Genomic_DNA"/>
</dbReference>
<proteinExistence type="predicted"/>